<gene>
    <name evidence="3" type="ORF">CNEB1095_LOCUS1457</name>
</gene>
<organism evidence="3">
    <name type="scientific">Chromulina nebulosa</name>
    <dbReference type="NCBI Taxonomy" id="96789"/>
    <lineage>
        <taxon>Eukaryota</taxon>
        <taxon>Sar</taxon>
        <taxon>Stramenopiles</taxon>
        <taxon>Ochrophyta</taxon>
        <taxon>Chrysophyceae</taxon>
        <taxon>Chromulinales</taxon>
        <taxon>Chromulinaceae</taxon>
        <taxon>Chromulina</taxon>
    </lineage>
</organism>
<dbReference type="AlphaFoldDB" id="A0A7S0XDA8"/>
<evidence type="ECO:0000256" key="2">
    <source>
        <dbReference type="SAM" id="SignalP"/>
    </source>
</evidence>
<dbReference type="EMBL" id="HBFD01002287">
    <property type="protein sequence ID" value="CAD8715654.1"/>
    <property type="molecule type" value="Transcribed_RNA"/>
</dbReference>
<feature type="transmembrane region" description="Helical" evidence="1">
    <location>
        <begin position="255"/>
        <end position="276"/>
    </location>
</feature>
<feature type="transmembrane region" description="Helical" evidence="1">
    <location>
        <begin position="93"/>
        <end position="110"/>
    </location>
</feature>
<keyword evidence="1" id="KW-0472">Membrane</keyword>
<evidence type="ECO:0000313" key="3">
    <source>
        <dbReference type="EMBL" id="CAD8715654.1"/>
    </source>
</evidence>
<evidence type="ECO:0000256" key="1">
    <source>
        <dbReference type="SAM" id="Phobius"/>
    </source>
</evidence>
<sequence>MMRIVLLLVLVHCILSLKFNHFNSKLLNKQTNDKEINIQAISNSAETDLLDPITLFPNTTWVWEKAPPKFSLSTLKDNQTATAAGWILNLIEFIHWASFPIGFYVCYYIYSNANGLAQLPALGNDVNRVFFLILGLFCQIFGGGISGNMMHEYEGWQVTPFRNIIKLSEDPIKASQQLDYIRIQKYNNAWLRSVAYQMLFTFQSLGLAFFSVASYGVNTYTTVLVVASTLIALIGPKRPRLNLKVFGQPVLPLSLSLTAVFAVNIIVNLFAAVHLLQPVLEKAWPILPFLGFIPKSIGAIILSVAGPLLIGLGGAYEGGIAESTFNQWNHFIAFVILTLGLIVEYFIYSLALGHLQ</sequence>
<feature type="chain" id="PRO_5030969241" evidence="2">
    <location>
        <begin position="17"/>
        <end position="356"/>
    </location>
</feature>
<reference evidence="3" key="1">
    <citation type="submission" date="2021-01" db="EMBL/GenBank/DDBJ databases">
        <authorList>
            <person name="Corre E."/>
            <person name="Pelletier E."/>
            <person name="Niang G."/>
            <person name="Scheremetjew M."/>
            <person name="Finn R."/>
            <person name="Kale V."/>
            <person name="Holt S."/>
            <person name="Cochrane G."/>
            <person name="Meng A."/>
            <person name="Brown T."/>
            <person name="Cohen L."/>
        </authorList>
    </citation>
    <scope>NUCLEOTIDE SEQUENCE</scope>
    <source>
        <strain evidence="3">UTEXLB2642</strain>
    </source>
</reference>
<protein>
    <submittedName>
        <fullName evidence="3">Uncharacterized protein</fullName>
    </submittedName>
</protein>
<accession>A0A7S0XDA8</accession>
<feature type="transmembrane region" description="Helical" evidence="1">
    <location>
        <begin position="130"/>
        <end position="150"/>
    </location>
</feature>
<keyword evidence="1" id="KW-1133">Transmembrane helix</keyword>
<feature type="transmembrane region" description="Helical" evidence="1">
    <location>
        <begin position="296"/>
        <end position="316"/>
    </location>
</feature>
<feature type="signal peptide" evidence="2">
    <location>
        <begin position="1"/>
        <end position="16"/>
    </location>
</feature>
<keyword evidence="1" id="KW-0812">Transmembrane</keyword>
<feature type="transmembrane region" description="Helical" evidence="1">
    <location>
        <begin position="207"/>
        <end position="234"/>
    </location>
</feature>
<proteinExistence type="predicted"/>
<keyword evidence="2" id="KW-0732">Signal</keyword>
<feature type="transmembrane region" description="Helical" evidence="1">
    <location>
        <begin position="328"/>
        <end position="348"/>
    </location>
</feature>
<name>A0A7S0XDA8_9STRA</name>